<dbReference type="GO" id="GO:0016705">
    <property type="term" value="F:oxidoreductase activity, acting on paired donors, with incorporation or reduction of molecular oxygen"/>
    <property type="evidence" value="ECO:0007669"/>
    <property type="project" value="InterPro"/>
</dbReference>
<dbReference type="PANTHER" id="PTHR24305:SF226">
    <property type="entry name" value="CYTOCHROME P450 MONOOXYGENASE"/>
    <property type="match status" value="1"/>
</dbReference>
<dbReference type="SUPFAM" id="SSF48264">
    <property type="entry name" value="Cytochrome P450"/>
    <property type="match status" value="1"/>
</dbReference>
<name>A0A9P4UY34_9PLEO</name>
<dbReference type="InterPro" id="IPR036396">
    <property type="entry name" value="Cyt_P450_sf"/>
</dbReference>
<dbReference type="PRINTS" id="PR00463">
    <property type="entry name" value="EP450I"/>
</dbReference>
<dbReference type="GO" id="GO:0004497">
    <property type="term" value="F:monooxygenase activity"/>
    <property type="evidence" value="ECO:0007669"/>
    <property type="project" value="InterPro"/>
</dbReference>
<dbReference type="InterPro" id="IPR002401">
    <property type="entry name" value="Cyt_P450_E_grp-I"/>
</dbReference>
<dbReference type="GO" id="GO:0020037">
    <property type="term" value="F:heme binding"/>
    <property type="evidence" value="ECO:0007669"/>
    <property type="project" value="InterPro"/>
</dbReference>
<feature type="transmembrane region" description="Helical" evidence="2">
    <location>
        <begin position="7"/>
        <end position="25"/>
    </location>
</feature>
<dbReference type="PRINTS" id="PR00385">
    <property type="entry name" value="P450"/>
</dbReference>
<feature type="binding site" description="axial binding residue" evidence="1">
    <location>
        <position position="458"/>
    </location>
    <ligand>
        <name>heme</name>
        <dbReference type="ChEBI" id="CHEBI:30413"/>
    </ligand>
    <ligandPart>
        <name>Fe</name>
        <dbReference type="ChEBI" id="CHEBI:18248"/>
    </ligandPart>
</feature>
<evidence type="ECO:0000313" key="3">
    <source>
        <dbReference type="EMBL" id="KAF2728790.1"/>
    </source>
</evidence>
<organism evidence="3 4">
    <name type="scientific">Polyplosphaeria fusca</name>
    <dbReference type="NCBI Taxonomy" id="682080"/>
    <lineage>
        <taxon>Eukaryota</taxon>
        <taxon>Fungi</taxon>
        <taxon>Dikarya</taxon>
        <taxon>Ascomycota</taxon>
        <taxon>Pezizomycotina</taxon>
        <taxon>Dothideomycetes</taxon>
        <taxon>Pleosporomycetidae</taxon>
        <taxon>Pleosporales</taxon>
        <taxon>Tetraplosphaeriaceae</taxon>
        <taxon>Polyplosphaeria</taxon>
    </lineage>
</organism>
<keyword evidence="1" id="KW-0479">Metal-binding</keyword>
<dbReference type="PANTHER" id="PTHR24305">
    <property type="entry name" value="CYTOCHROME P450"/>
    <property type="match status" value="1"/>
</dbReference>
<dbReference type="AlphaFoldDB" id="A0A9P4UY34"/>
<keyword evidence="1" id="KW-0349">Heme</keyword>
<evidence type="ECO:0000256" key="2">
    <source>
        <dbReference type="SAM" id="Phobius"/>
    </source>
</evidence>
<dbReference type="CDD" id="cd11061">
    <property type="entry name" value="CYP67-like"/>
    <property type="match status" value="1"/>
</dbReference>
<accession>A0A9P4UY34</accession>
<dbReference type="Gene3D" id="1.10.630.10">
    <property type="entry name" value="Cytochrome P450"/>
    <property type="match status" value="1"/>
</dbReference>
<dbReference type="InterPro" id="IPR001128">
    <property type="entry name" value="Cyt_P450"/>
</dbReference>
<keyword evidence="1" id="KW-0408">Iron</keyword>
<protein>
    <submittedName>
        <fullName evidence="3">Benzoate 4-monooxygenase cytochrome P450</fullName>
    </submittedName>
</protein>
<dbReference type="EMBL" id="ML996266">
    <property type="protein sequence ID" value="KAF2728790.1"/>
    <property type="molecule type" value="Genomic_DNA"/>
</dbReference>
<evidence type="ECO:0000313" key="4">
    <source>
        <dbReference type="Proteomes" id="UP000799444"/>
    </source>
</evidence>
<keyword evidence="2" id="KW-1133">Transmembrane helix</keyword>
<keyword evidence="2" id="KW-0812">Transmembrane</keyword>
<dbReference type="InterPro" id="IPR050121">
    <property type="entry name" value="Cytochrome_P450_monoxygenase"/>
</dbReference>
<keyword evidence="2" id="KW-0472">Membrane</keyword>
<comment type="cofactor">
    <cofactor evidence="1">
        <name>heme</name>
        <dbReference type="ChEBI" id="CHEBI:30413"/>
    </cofactor>
</comment>
<reference evidence="3" key="1">
    <citation type="journal article" date="2020" name="Stud. Mycol.">
        <title>101 Dothideomycetes genomes: a test case for predicting lifestyles and emergence of pathogens.</title>
        <authorList>
            <person name="Haridas S."/>
            <person name="Albert R."/>
            <person name="Binder M."/>
            <person name="Bloem J."/>
            <person name="Labutti K."/>
            <person name="Salamov A."/>
            <person name="Andreopoulos B."/>
            <person name="Baker S."/>
            <person name="Barry K."/>
            <person name="Bills G."/>
            <person name="Bluhm B."/>
            <person name="Cannon C."/>
            <person name="Castanera R."/>
            <person name="Culley D."/>
            <person name="Daum C."/>
            <person name="Ezra D."/>
            <person name="Gonzalez J."/>
            <person name="Henrissat B."/>
            <person name="Kuo A."/>
            <person name="Liang C."/>
            <person name="Lipzen A."/>
            <person name="Lutzoni F."/>
            <person name="Magnuson J."/>
            <person name="Mondo S."/>
            <person name="Nolan M."/>
            <person name="Ohm R."/>
            <person name="Pangilinan J."/>
            <person name="Park H.-J."/>
            <person name="Ramirez L."/>
            <person name="Alfaro M."/>
            <person name="Sun H."/>
            <person name="Tritt A."/>
            <person name="Yoshinaga Y."/>
            <person name="Zwiers L.-H."/>
            <person name="Turgeon B."/>
            <person name="Goodwin S."/>
            <person name="Spatafora J."/>
            <person name="Crous P."/>
            <person name="Grigoriev I."/>
        </authorList>
    </citation>
    <scope>NUCLEOTIDE SEQUENCE</scope>
    <source>
        <strain evidence="3">CBS 125425</strain>
    </source>
</reference>
<gene>
    <name evidence="3" type="ORF">EJ04DRAFT_503475</name>
</gene>
<sequence length="528" mass="59164">MITISGIIGALAIYVVTTIIYNVFFHPLATVPGPFFAKLTSWPSFYHSLKGDRHIWQWQCFQLYGDRFRATPNTVLFRKPEAYNDIYNQKANVKKSNYYDAWPRNLRDVNTLSATDPALHAKKRKLISIAFTDQSIKGAAVLIQGHITRWTELLFENGGTKTESTWSEPRDMSKWADNLTFDIAGDLAFGVQFQTKEPKTGDSRFKEIPSSIIQLMTFLYPVTKSPFLSLVIWLKPRGLSSFLEAMAPPQVRGYYDFLEGVVQKRLQEGSGEKGLRKDLFSLLASATDPATGKRAYDSHDLLAESHLLVIAGTHTTGAALSAMYFYLCHFPRVYDKLAKEIRGTFSSEEEIKQGTTLLSCTYLRACIEETLRIAPPGPSELPRVVLKGGAVIDGEHYPEGTIVGNSGWSNGHNEEVYGDSEIYRPERWIPCEETGVTEADVAQLKRGFTAFSKGPDSCLGRDLALLELSLAVAKPLYSMDVRLVPGNRVGEGEASREWGQWNRNVYQLGDLYMAIRDGPIVQFRKRAG</sequence>
<dbReference type="Proteomes" id="UP000799444">
    <property type="component" value="Unassembled WGS sequence"/>
</dbReference>
<dbReference type="Pfam" id="PF00067">
    <property type="entry name" value="p450"/>
    <property type="match status" value="1"/>
</dbReference>
<dbReference type="OrthoDB" id="1470350at2759"/>
<dbReference type="GO" id="GO:0005506">
    <property type="term" value="F:iron ion binding"/>
    <property type="evidence" value="ECO:0007669"/>
    <property type="project" value="InterPro"/>
</dbReference>
<keyword evidence="4" id="KW-1185">Reference proteome</keyword>
<proteinExistence type="predicted"/>
<comment type="caution">
    <text evidence="3">The sequence shown here is derived from an EMBL/GenBank/DDBJ whole genome shotgun (WGS) entry which is preliminary data.</text>
</comment>
<evidence type="ECO:0000256" key="1">
    <source>
        <dbReference type="PIRSR" id="PIRSR602401-1"/>
    </source>
</evidence>